<dbReference type="GO" id="GO:0003677">
    <property type="term" value="F:DNA binding"/>
    <property type="evidence" value="ECO:0007669"/>
    <property type="project" value="InterPro"/>
</dbReference>
<feature type="domain" description="Tyr recombinase" evidence="5">
    <location>
        <begin position="242"/>
        <end position="415"/>
    </location>
</feature>
<evidence type="ECO:0000313" key="7">
    <source>
        <dbReference type="Proteomes" id="UP000595610"/>
    </source>
</evidence>
<dbReference type="PROSITE" id="PS51898">
    <property type="entry name" value="TYR_RECOMBINASE"/>
    <property type="match status" value="1"/>
</dbReference>
<comment type="similarity">
    <text evidence="1">Belongs to the 'phage' integrase family.</text>
</comment>
<dbReference type="Pfam" id="PF00589">
    <property type="entry name" value="Phage_integrase"/>
    <property type="match status" value="1"/>
</dbReference>
<dbReference type="AlphaFoldDB" id="A0A7T4N1Z5"/>
<dbReference type="GO" id="GO:0015074">
    <property type="term" value="P:DNA integration"/>
    <property type="evidence" value="ECO:0007669"/>
    <property type="project" value="UniProtKB-KW"/>
</dbReference>
<evidence type="ECO:0000259" key="5">
    <source>
        <dbReference type="PROSITE" id="PS51898"/>
    </source>
</evidence>
<evidence type="ECO:0000256" key="3">
    <source>
        <dbReference type="ARBA" id="ARBA00023172"/>
    </source>
</evidence>
<dbReference type="Proteomes" id="UP000595610">
    <property type="component" value="Chromosome 1"/>
</dbReference>
<evidence type="ECO:0000256" key="4">
    <source>
        <dbReference type="SAM" id="MobiDB-lite"/>
    </source>
</evidence>
<dbReference type="InterPro" id="IPR013762">
    <property type="entry name" value="Integrase-like_cat_sf"/>
</dbReference>
<sequence length="445" mass="48665">MAKINFTAGRINGHSCPNGKAQAFLWDSGASGLGLRATAAGARTFIWQGKVGGGTVRMSIGDPRDWGIDDARDEARRLKRLVDAGKDPREEAAEQRAAHEARKVEARRQSALVSDAWSAYLVYLATSISPKTGKPRSPRYIADHKALAAPGGEELKRGKGTTVRGPLAPLMAVKLPDLSAKKIATWLSEEASARPANAAHAFRLLRAFVHWCAHRDEFEGAVQDGVCDSKIVKDVVPKSHVKQGDCLQREQLGAWFSAVCQLDNPVASAYLQATLLTGARREEMAQLKWSDLDFRWGSMHVRDKIETVTGRVIPLGAYLASVLNALPRRNEFVFSSHTAESGRIEEPRYPHSLALSAAGLGPLTIHGLRRSFASLTEWVEVPAGVSAQIMGHAPSAVAERHYIRRSIDQLRHWNTRIEAWFLAEAGIQFDPEQTNPGLRVVNGAT</sequence>
<evidence type="ECO:0000256" key="1">
    <source>
        <dbReference type="ARBA" id="ARBA00008857"/>
    </source>
</evidence>
<dbReference type="InterPro" id="IPR011010">
    <property type="entry name" value="DNA_brk_join_enz"/>
</dbReference>
<reference evidence="6 7" key="1">
    <citation type="submission" date="2020-12" db="EMBL/GenBank/DDBJ databases">
        <title>FDA dAtabase for Regulatory Grade micrObial Sequences (FDA-ARGOS): Supporting development and validation of Infectious Disease Dx tests.</title>
        <authorList>
            <person name="Nelson B."/>
            <person name="Plummer A."/>
            <person name="Tallon L."/>
            <person name="Sadzewicz L."/>
            <person name="Zhao X."/>
            <person name="Boylan J."/>
            <person name="Ott S."/>
            <person name="Bowen H."/>
            <person name="Vavikolanu K."/>
            <person name="Mehta A."/>
            <person name="Aluvathingal J."/>
            <person name="Nadendla S."/>
            <person name="Myers T."/>
            <person name="Yan Y."/>
            <person name="Sichtig H."/>
        </authorList>
    </citation>
    <scope>NUCLEOTIDE SEQUENCE [LARGE SCALE GENOMIC DNA]</scope>
    <source>
        <strain evidence="6 7">FDAARGOS_1049</strain>
    </source>
</reference>
<protein>
    <submittedName>
        <fullName evidence="6">Integrase family protein</fullName>
    </submittedName>
</protein>
<dbReference type="InterPro" id="IPR002104">
    <property type="entry name" value="Integrase_catalytic"/>
</dbReference>
<dbReference type="Gene3D" id="1.10.443.10">
    <property type="entry name" value="Intergrase catalytic core"/>
    <property type="match status" value="1"/>
</dbReference>
<dbReference type="Gene3D" id="3.30.160.390">
    <property type="entry name" value="Integrase, DNA-binding domain"/>
    <property type="match status" value="1"/>
</dbReference>
<proteinExistence type="inferred from homology"/>
<dbReference type="InterPro" id="IPR038488">
    <property type="entry name" value="Integrase_DNA-bd_sf"/>
</dbReference>
<dbReference type="PANTHER" id="PTHR30629:SF6">
    <property type="entry name" value="PROPHAGE INTEGRASE INTA-RELATED"/>
    <property type="match status" value="1"/>
</dbReference>
<dbReference type="EMBL" id="CP066075">
    <property type="protein sequence ID" value="QQC63792.1"/>
    <property type="molecule type" value="Genomic_DNA"/>
</dbReference>
<keyword evidence="7" id="KW-1185">Reference proteome</keyword>
<dbReference type="InterPro" id="IPR050808">
    <property type="entry name" value="Phage_Integrase"/>
</dbReference>
<dbReference type="PANTHER" id="PTHR30629">
    <property type="entry name" value="PROPHAGE INTEGRASE"/>
    <property type="match status" value="1"/>
</dbReference>
<evidence type="ECO:0000256" key="2">
    <source>
        <dbReference type="ARBA" id="ARBA00022908"/>
    </source>
</evidence>
<dbReference type="InterPro" id="IPR025166">
    <property type="entry name" value="Integrase_DNA_bind_dom"/>
</dbReference>
<dbReference type="KEGG" id="pgis:I6I06_16095"/>
<keyword evidence="3" id="KW-0233">DNA recombination</keyword>
<gene>
    <name evidence="6" type="ORF">I6I06_16095</name>
</gene>
<feature type="region of interest" description="Disordered" evidence="4">
    <location>
        <begin position="82"/>
        <end position="102"/>
    </location>
</feature>
<keyword evidence="2" id="KW-0229">DNA integration</keyword>
<evidence type="ECO:0000313" key="6">
    <source>
        <dbReference type="EMBL" id="QQC63792.1"/>
    </source>
</evidence>
<organism evidence="6 7">
    <name type="scientific">Paraburkholderia ginsengisoli</name>
    <dbReference type="NCBI Taxonomy" id="311231"/>
    <lineage>
        <taxon>Bacteria</taxon>
        <taxon>Pseudomonadati</taxon>
        <taxon>Pseudomonadota</taxon>
        <taxon>Betaproteobacteria</taxon>
        <taxon>Burkholderiales</taxon>
        <taxon>Burkholderiaceae</taxon>
        <taxon>Paraburkholderia</taxon>
    </lineage>
</organism>
<dbReference type="Pfam" id="PF13356">
    <property type="entry name" value="Arm-DNA-bind_3"/>
    <property type="match status" value="1"/>
</dbReference>
<dbReference type="GO" id="GO:0006310">
    <property type="term" value="P:DNA recombination"/>
    <property type="evidence" value="ECO:0007669"/>
    <property type="project" value="UniProtKB-KW"/>
</dbReference>
<dbReference type="RefSeq" id="WP_042322551.1">
    <property type="nucleotide sequence ID" value="NZ_CP066075.1"/>
</dbReference>
<accession>A0A7T4N1Z5</accession>
<name>A0A7T4N1Z5_9BURK</name>
<dbReference type="SUPFAM" id="SSF56349">
    <property type="entry name" value="DNA breaking-rejoining enzymes"/>
    <property type="match status" value="1"/>
</dbReference>